<evidence type="ECO:0000259" key="4">
    <source>
        <dbReference type="PROSITE" id="PS50913"/>
    </source>
</evidence>
<feature type="coiled-coil region" evidence="2">
    <location>
        <begin position="89"/>
        <end position="137"/>
    </location>
</feature>
<dbReference type="Pfam" id="PF01465">
    <property type="entry name" value="GRIP"/>
    <property type="match status" value="1"/>
</dbReference>
<dbReference type="AlphaFoldDB" id="A0A8D8S832"/>
<accession>A0A8D8S832</accession>
<dbReference type="PANTHER" id="PTHR23157:SF24">
    <property type="entry name" value="GOLGIN SUBFAMILY A MEMBER 1"/>
    <property type="match status" value="1"/>
</dbReference>
<dbReference type="EMBL" id="HBUF01035451">
    <property type="protein sequence ID" value="CAG6616344.1"/>
    <property type="molecule type" value="Transcribed_RNA"/>
</dbReference>
<dbReference type="InterPro" id="IPR000237">
    <property type="entry name" value="GRIP_dom"/>
</dbReference>
<evidence type="ECO:0000256" key="2">
    <source>
        <dbReference type="SAM" id="Coils"/>
    </source>
</evidence>
<feature type="compositionally biased region" description="Polar residues" evidence="3">
    <location>
        <begin position="534"/>
        <end position="547"/>
    </location>
</feature>
<dbReference type="PROSITE" id="PS50913">
    <property type="entry name" value="GRIP"/>
    <property type="match status" value="1"/>
</dbReference>
<feature type="compositionally biased region" description="Polar residues" evidence="3">
    <location>
        <begin position="24"/>
        <end position="42"/>
    </location>
</feature>
<evidence type="ECO:0000256" key="1">
    <source>
        <dbReference type="ARBA" id="ARBA00023054"/>
    </source>
</evidence>
<dbReference type="InterPro" id="IPR051952">
    <property type="entry name" value="Golgi-autophagy_related"/>
</dbReference>
<sequence length="639" mass="74108">MFNNMKNKIREKTGTDIPKFVPNSKLSVSSSRQGSETSLNSLSCPMTDVSFNSGAIIHKTSDFREIDESSYNEWLKKEEDFQKILHDKEKEWKRKEQDFKDELDAKKKELSDHVKQVEDYKSKLVRYQEDKDQLEQYQLQEMSKIKHLLLAKEKECSENAVTLKENLAIIESLKHEITRLRPLEEQISNYEDDIECLRHSSERERWALSSKLAQSDETVRHLRDRVEVLTKRSELTESAAAAAAAGDGGDEDSAALTALREERSLLERRLEEAHIHLSDIKSSWSSKIASLETQVERLSRQAGEEGAERRKSDNLISQLEKKIKEAETWNEGLSLKLERIKMERDSLATELKTLTAETSSTESSDSNEKYHEMVKELEELKMKFEYSEIQSSHTNEQLKIDVQSLMRLLEDEKLKVKELEQTLDEEQRQRDEAFLRNAQMSQTIQLAQCDLRNSQQENDELLVKLSQFELASKRKNSDVEKLKVELTELRSQMNNKTSTSELENELSEKNKTIRMLQQRLTDMKKTLQEELRNHTTSNGSTRASPSESRNHTSGEDTPPVVQPVSSSSNGVRTSEEDVNFKYLKHVIIKFLTCREYEAQHLTRAVSVLLRLSAEEEQHLRDTLDMRASWWPSRARILPR</sequence>
<feature type="region of interest" description="Disordered" evidence="3">
    <location>
        <begin position="1"/>
        <end position="42"/>
    </location>
</feature>
<dbReference type="EMBL" id="HBUF01555822">
    <property type="protein sequence ID" value="CAG6760327.1"/>
    <property type="molecule type" value="Transcribed_RNA"/>
</dbReference>
<keyword evidence="1 2" id="KW-0175">Coiled coil</keyword>
<feature type="coiled-coil region" evidence="2">
    <location>
        <begin position="180"/>
        <end position="232"/>
    </location>
</feature>
<feature type="coiled-coil region" evidence="2">
    <location>
        <begin position="256"/>
        <end position="357"/>
    </location>
</feature>
<organism evidence="5">
    <name type="scientific">Cacopsylla melanoneura</name>
    <dbReference type="NCBI Taxonomy" id="428564"/>
    <lineage>
        <taxon>Eukaryota</taxon>
        <taxon>Metazoa</taxon>
        <taxon>Ecdysozoa</taxon>
        <taxon>Arthropoda</taxon>
        <taxon>Hexapoda</taxon>
        <taxon>Insecta</taxon>
        <taxon>Pterygota</taxon>
        <taxon>Neoptera</taxon>
        <taxon>Paraneoptera</taxon>
        <taxon>Hemiptera</taxon>
        <taxon>Sternorrhyncha</taxon>
        <taxon>Psylloidea</taxon>
        <taxon>Psyllidae</taxon>
        <taxon>Psyllinae</taxon>
        <taxon>Cacopsylla</taxon>
    </lineage>
</organism>
<proteinExistence type="predicted"/>
<feature type="compositionally biased region" description="Low complexity" evidence="3">
    <location>
        <begin position="558"/>
        <end position="568"/>
    </location>
</feature>
<protein>
    <submittedName>
        <fullName evidence="5">Golgin subfamily A member 1</fullName>
    </submittedName>
</protein>
<evidence type="ECO:0000313" key="5">
    <source>
        <dbReference type="EMBL" id="CAG6664928.1"/>
    </source>
</evidence>
<dbReference type="PANTHER" id="PTHR23157">
    <property type="entry name" value="GRIP AND COILED-COIL DOMAIN-CONTAINING PROTEIN 1"/>
    <property type="match status" value="1"/>
</dbReference>
<dbReference type="SMART" id="SM00755">
    <property type="entry name" value="Grip"/>
    <property type="match status" value="1"/>
</dbReference>
<dbReference type="GO" id="GO:0005794">
    <property type="term" value="C:Golgi apparatus"/>
    <property type="evidence" value="ECO:0007669"/>
    <property type="project" value="TreeGrafter"/>
</dbReference>
<name>A0A8D8S832_9HEMI</name>
<feature type="region of interest" description="Disordered" evidence="3">
    <location>
        <begin position="532"/>
        <end position="574"/>
    </location>
</feature>
<feature type="domain" description="GRIP" evidence="4">
    <location>
        <begin position="573"/>
        <end position="622"/>
    </location>
</feature>
<dbReference type="EMBL" id="HBUF01208926">
    <property type="protein sequence ID" value="CAG6664928.1"/>
    <property type="molecule type" value="Transcribed_RNA"/>
</dbReference>
<reference evidence="5" key="1">
    <citation type="submission" date="2021-05" db="EMBL/GenBank/DDBJ databases">
        <authorList>
            <person name="Alioto T."/>
            <person name="Alioto T."/>
            <person name="Gomez Garrido J."/>
        </authorList>
    </citation>
    <scope>NUCLEOTIDE SEQUENCE</scope>
</reference>
<evidence type="ECO:0000256" key="3">
    <source>
        <dbReference type="SAM" id="MobiDB-lite"/>
    </source>
</evidence>